<evidence type="ECO:0000313" key="7">
    <source>
        <dbReference type="Proteomes" id="UP000620124"/>
    </source>
</evidence>
<evidence type="ECO:0000313" key="6">
    <source>
        <dbReference type="EMBL" id="KAF7365546.1"/>
    </source>
</evidence>
<keyword evidence="7" id="KW-1185">Reference proteome</keyword>
<dbReference type="PANTHER" id="PTHR11877:SF46">
    <property type="entry name" value="TYPE III POLYKETIDE SYNTHASE A"/>
    <property type="match status" value="1"/>
</dbReference>
<name>A0A8H7DBF6_9AGAR</name>
<evidence type="ECO:0000259" key="4">
    <source>
        <dbReference type="Pfam" id="PF00195"/>
    </source>
</evidence>
<dbReference type="EMBL" id="JACAZI010000003">
    <property type="protein sequence ID" value="KAF7365546.1"/>
    <property type="molecule type" value="Genomic_DNA"/>
</dbReference>
<proteinExistence type="inferred from homology"/>
<dbReference type="PANTHER" id="PTHR11877">
    <property type="entry name" value="HYDROXYMETHYLGLUTARYL-COA SYNTHASE"/>
    <property type="match status" value="1"/>
</dbReference>
<keyword evidence="2 3" id="KW-0808">Transferase</keyword>
<gene>
    <name evidence="6" type="ORF">MVEN_00427900</name>
</gene>
<feature type="domain" description="Chalcone/stilbene synthase C-terminal" evidence="5">
    <location>
        <begin position="200"/>
        <end position="336"/>
    </location>
</feature>
<organism evidence="6 7">
    <name type="scientific">Mycena venus</name>
    <dbReference type="NCBI Taxonomy" id="2733690"/>
    <lineage>
        <taxon>Eukaryota</taxon>
        <taxon>Fungi</taxon>
        <taxon>Dikarya</taxon>
        <taxon>Basidiomycota</taxon>
        <taxon>Agaricomycotina</taxon>
        <taxon>Agaricomycetes</taxon>
        <taxon>Agaricomycetidae</taxon>
        <taxon>Agaricales</taxon>
        <taxon>Marasmiineae</taxon>
        <taxon>Mycenaceae</taxon>
        <taxon>Mycena</taxon>
    </lineage>
</organism>
<evidence type="ECO:0000256" key="1">
    <source>
        <dbReference type="ARBA" id="ARBA00005531"/>
    </source>
</evidence>
<dbReference type="InterPro" id="IPR012328">
    <property type="entry name" value="Chalcone/stilbene_synt_C"/>
</dbReference>
<dbReference type="OrthoDB" id="329835at2759"/>
<sequence length="339" mass="36067">MPAPSLKITGFGIAYPPNSVPAADLDKIAYKYYEPSPALNKEGVALAVSASRLAIAEAGLAVDEITHVVATTCTNSSNPGYDSFLAQELGLRPSVEKVLLHGVGCAGGLAALRLAASLCQSAAWRGEPAHVLLSACEITSSMLRDELKIIDRDQQVRLGITLFGDGAASLVLSLDPGDIDPANKFPKGIYELVNWEHITVPDTHSDLRIDVTSTGFKPTLSARIPALTAPCTPLLYEALLKTLPNKSAHSTLPSDPTDFDWAVHPGGAAILAGIQTAMRLEKEHMKASWEVYENHGNTSSVSVLHVLDTMRRDPGREWVMSAAFGPGVAAEGCLLRRAL</sequence>
<comment type="similarity">
    <text evidence="1 3">Belongs to the thiolase-like superfamily. Chalcone/stilbene synthases family.</text>
</comment>
<keyword evidence="3" id="KW-0012">Acyltransferase</keyword>
<accession>A0A8H7DBF6</accession>
<feature type="domain" description="Chalcone/stilbene synthase N-terminal" evidence="4">
    <location>
        <begin position="40"/>
        <end position="176"/>
    </location>
</feature>
<dbReference type="AlphaFoldDB" id="A0A8H7DBF6"/>
<protein>
    <submittedName>
        <fullName evidence="6">Chalcone synthase</fullName>
    </submittedName>
</protein>
<dbReference type="GO" id="GO:0016747">
    <property type="term" value="F:acyltransferase activity, transferring groups other than amino-acyl groups"/>
    <property type="evidence" value="ECO:0007669"/>
    <property type="project" value="InterPro"/>
</dbReference>
<dbReference type="InterPro" id="IPR001099">
    <property type="entry name" value="Chalcone/stilbene_synt_N"/>
</dbReference>
<dbReference type="SUPFAM" id="SSF53901">
    <property type="entry name" value="Thiolase-like"/>
    <property type="match status" value="2"/>
</dbReference>
<reference evidence="6" key="1">
    <citation type="submission" date="2020-05" db="EMBL/GenBank/DDBJ databases">
        <title>Mycena genomes resolve the evolution of fungal bioluminescence.</title>
        <authorList>
            <person name="Tsai I.J."/>
        </authorList>
    </citation>
    <scope>NUCLEOTIDE SEQUENCE</scope>
    <source>
        <strain evidence="6">CCC161011</strain>
    </source>
</reference>
<dbReference type="Gene3D" id="3.40.47.10">
    <property type="match status" value="2"/>
</dbReference>
<dbReference type="Proteomes" id="UP000620124">
    <property type="component" value="Unassembled WGS sequence"/>
</dbReference>
<dbReference type="InterPro" id="IPR016039">
    <property type="entry name" value="Thiolase-like"/>
</dbReference>
<dbReference type="InterPro" id="IPR011141">
    <property type="entry name" value="Polyketide_synthase_type-III"/>
</dbReference>
<dbReference type="GO" id="GO:0030639">
    <property type="term" value="P:polyketide biosynthetic process"/>
    <property type="evidence" value="ECO:0007669"/>
    <property type="project" value="TreeGrafter"/>
</dbReference>
<comment type="caution">
    <text evidence="6">The sequence shown here is derived from an EMBL/GenBank/DDBJ whole genome shotgun (WGS) entry which is preliminary data.</text>
</comment>
<dbReference type="Pfam" id="PF02797">
    <property type="entry name" value="Chal_sti_synt_C"/>
    <property type="match status" value="1"/>
</dbReference>
<dbReference type="PIRSF" id="PIRSF000451">
    <property type="entry name" value="PKS_III"/>
    <property type="match status" value="1"/>
</dbReference>
<evidence type="ECO:0000256" key="2">
    <source>
        <dbReference type="ARBA" id="ARBA00022679"/>
    </source>
</evidence>
<dbReference type="Pfam" id="PF00195">
    <property type="entry name" value="Chal_sti_synt_N"/>
    <property type="match status" value="1"/>
</dbReference>
<evidence type="ECO:0000256" key="3">
    <source>
        <dbReference type="RuleBase" id="RU003633"/>
    </source>
</evidence>
<evidence type="ECO:0000259" key="5">
    <source>
        <dbReference type="Pfam" id="PF02797"/>
    </source>
</evidence>